<keyword evidence="3" id="KW-1185">Reference proteome</keyword>
<keyword evidence="1" id="KW-0472">Membrane</keyword>
<reference evidence="3" key="1">
    <citation type="journal article" date="2012" name="Science">
        <title>The Paleozoic origin of enzymatic lignin decomposition reconstructed from 31 fungal genomes.</title>
        <authorList>
            <person name="Floudas D."/>
            <person name="Binder M."/>
            <person name="Riley R."/>
            <person name="Barry K."/>
            <person name="Blanchette R.A."/>
            <person name="Henrissat B."/>
            <person name="Martinez A.T."/>
            <person name="Otillar R."/>
            <person name="Spatafora J.W."/>
            <person name="Yadav J.S."/>
            <person name="Aerts A."/>
            <person name="Benoit I."/>
            <person name="Boyd A."/>
            <person name="Carlson A."/>
            <person name="Copeland A."/>
            <person name="Coutinho P.M."/>
            <person name="de Vries R.P."/>
            <person name="Ferreira P."/>
            <person name="Findley K."/>
            <person name="Foster B."/>
            <person name="Gaskell J."/>
            <person name="Glotzer D."/>
            <person name="Gorecki P."/>
            <person name="Heitman J."/>
            <person name="Hesse C."/>
            <person name="Hori C."/>
            <person name="Igarashi K."/>
            <person name="Jurgens J.A."/>
            <person name="Kallen N."/>
            <person name="Kersten P."/>
            <person name="Kohler A."/>
            <person name="Kuees U."/>
            <person name="Kumar T.K.A."/>
            <person name="Kuo A."/>
            <person name="LaButti K."/>
            <person name="Larrondo L.F."/>
            <person name="Lindquist E."/>
            <person name="Ling A."/>
            <person name="Lombard V."/>
            <person name="Lucas S."/>
            <person name="Lundell T."/>
            <person name="Martin R."/>
            <person name="McLaughlin D.J."/>
            <person name="Morgenstern I."/>
            <person name="Morin E."/>
            <person name="Murat C."/>
            <person name="Nagy L.G."/>
            <person name="Nolan M."/>
            <person name="Ohm R.A."/>
            <person name="Patyshakuliyeva A."/>
            <person name="Rokas A."/>
            <person name="Ruiz-Duenas F.J."/>
            <person name="Sabat G."/>
            <person name="Salamov A."/>
            <person name="Samejima M."/>
            <person name="Schmutz J."/>
            <person name="Slot J.C."/>
            <person name="St John F."/>
            <person name="Stenlid J."/>
            <person name="Sun H."/>
            <person name="Sun S."/>
            <person name="Syed K."/>
            <person name="Tsang A."/>
            <person name="Wiebenga A."/>
            <person name="Young D."/>
            <person name="Pisabarro A."/>
            <person name="Eastwood D.C."/>
            <person name="Martin F."/>
            <person name="Cullen D."/>
            <person name="Grigoriev I.V."/>
            <person name="Hibbett D.S."/>
        </authorList>
    </citation>
    <scope>NUCLEOTIDE SEQUENCE [LARGE SCALE GENOMIC DNA]</scope>
    <source>
        <strain evidence="3">HHB-11173 SS5</strain>
    </source>
</reference>
<evidence type="ECO:0000313" key="2">
    <source>
        <dbReference type="EMBL" id="EIN03937.1"/>
    </source>
</evidence>
<dbReference type="AlphaFoldDB" id="R7S2C9"/>
<dbReference type="HOGENOM" id="CLU_2265077_0_0_1"/>
<sequence length="103" mass="11787">MPVPLACWLLIRPALFTLYAIVTYLIGMFDGMDSTPDTFLALMPMIALLLFGTHLDILHAWMFWRRRKSEEEPNENPVEKMPATEMTEVIVIDAASSRIVTYP</sequence>
<dbReference type="RefSeq" id="XP_007388726.1">
    <property type="nucleotide sequence ID" value="XM_007388664.1"/>
</dbReference>
<dbReference type="GeneID" id="18880207"/>
<dbReference type="KEGG" id="psq:PUNSTDRAFT_138981"/>
<dbReference type="Proteomes" id="UP000054196">
    <property type="component" value="Unassembled WGS sequence"/>
</dbReference>
<evidence type="ECO:0000256" key="1">
    <source>
        <dbReference type="SAM" id="Phobius"/>
    </source>
</evidence>
<dbReference type="EMBL" id="JH687557">
    <property type="protein sequence ID" value="EIN03937.1"/>
    <property type="molecule type" value="Genomic_DNA"/>
</dbReference>
<name>R7S2C9_PUNST</name>
<proteinExistence type="predicted"/>
<feature type="transmembrane region" description="Helical" evidence="1">
    <location>
        <begin position="39"/>
        <end position="58"/>
    </location>
</feature>
<feature type="transmembrane region" description="Helical" evidence="1">
    <location>
        <begin position="7"/>
        <end position="27"/>
    </location>
</feature>
<organism evidence="2 3">
    <name type="scientific">Punctularia strigosozonata (strain HHB-11173)</name>
    <name type="common">White-rot fungus</name>
    <dbReference type="NCBI Taxonomy" id="741275"/>
    <lineage>
        <taxon>Eukaryota</taxon>
        <taxon>Fungi</taxon>
        <taxon>Dikarya</taxon>
        <taxon>Basidiomycota</taxon>
        <taxon>Agaricomycotina</taxon>
        <taxon>Agaricomycetes</taxon>
        <taxon>Corticiales</taxon>
        <taxon>Punctulariaceae</taxon>
        <taxon>Punctularia</taxon>
    </lineage>
</organism>
<dbReference type="OrthoDB" id="3259067at2759"/>
<evidence type="ECO:0000313" key="3">
    <source>
        <dbReference type="Proteomes" id="UP000054196"/>
    </source>
</evidence>
<keyword evidence="1" id="KW-1133">Transmembrane helix</keyword>
<gene>
    <name evidence="2" type="ORF">PUNSTDRAFT_138981</name>
</gene>
<accession>R7S2C9</accession>
<protein>
    <submittedName>
        <fullName evidence="2">Uncharacterized protein</fullName>
    </submittedName>
</protein>
<keyword evidence="1" id="KW-0812">Transmembrane</keyword>